<dbReference type="KEGG" id="mrr:Moror_6666"/>
<name>V2YYM5_MONRO</name>
<organism evidence="1 2">
    <name type="scientific">Moniliophthora roreri (strain MCA 2997)</name>
    <name type="common">Cocoa frosty pod rot fungus</name>
    <name type="synonym">Crinipellis roreri</name>
    <dbReference type="NCBI Taxonomy" id="1381753"/>
    <lineage>
        <taxon>Eukaryota</taxon>
        <taxon>Fungi</taxon>
        <taxon>Dikarya</taxon>
        <taxon>Basidiomycota</taxon>
        <taxon>Agaricomycotina</taxon>
        <taxon>Agaricomycetes</taxon>
        <taxon>Agaricomycetidae</taxon>
        <taxon>Agaricales</taxon>
        <taxon>Marasmiineae</taxon>
        <taxon>Marasmiaceae</taxon>
        <taxon>Moniliophthora</taxon>
    </lineage>
</organism>
<keyword evidence="2" id="KW-1185">Reference proteome</keyword>
<protein>
    <submittedName>
        <fullName evidence="1">Uncharacterized protein</fullName>
    </submittedName>
</protein>
<accession>V2YYM5</accession>
<evidence type="ECO:0000313" key="2">
    <source>
        <dbReference type="Proteomes" id="UP000017559"/>
    </source>
</evidence>
<reference evidence="1 2" key="1">
    <citation type="journal article" date="2014" name="BMC Genomics">
        <title>Genome and secretome analysis of the hemibiotrophic fungal pathogen, Moniliophthora roreri, which causes frosty pod rot disease of cacao: mechanisms of the biotrophic and necrotrophic phases.</title>
        <authorList>
            <person name="Meinhardt L.W."/>
            <person name="Costa G.G.L."/>
            <person name="Thomazella D.P.T."/>
            <person name="Teixeira P.J.P.L."/>
            <person name="Carazzolle M.F."/>
            <person name="Schuster S.C."/>
            <person name="Carlson J.E."/>
            <person name="Guiltinan M.J."/>
            <person name="Mieczkowski P."/>
            <person name="Farmer A."/>
            <person name="Ramaraj T."/>
            <person name="Crozier J."/>
            <person name="Davis R.E."/>
            <person name="Shao J."/>
            <person name="Melnick R.L."/>
            <person name="Pereira G.A.G."/>
            <person name="Bailey B.A."/>
        </authorList>
    </citation>
    <scope>NUCLEOTIDE SEQUENCE [LARGE SCALE GENOMIC DNA]</scope>
    <source>
        <strain evidence="1 2">MCA 2997</strain>
    </source>
</reference>
<dbReference type="AlphaFoldDB" id="V2YYM5"/>
<gene>
    <name evidence="1" type="ORF">Moror_6666</name>
</gene>
<sequence>MVGPDSIFDFDYVEWDGSYNLPVVNAKDDVLLVCVSDPNDPRWAEVHLHAADKMDRLRLQASFTTKQKSGSRRGQLLTLNAGVVAGLGLKKPITRGQANKKSAEVVKELLDDHDFLRIAGHGSSAFATWQPILYHSYADNKKDLCSHDRTLKWNFRNSIFAATAFNFGPHVVSLDHYDYENRLDGFCAITPLCPSDGRYDYKKGGHLILWDLRLVIEFPPGTTILLPSAIFCHSNVAIGPKERRFSFAQYSSGHLFQYVEQGYRTEEAFWASLNSDEKAEAKARDKKRWRGAIANFTKLTSLTEIVP</sequence>
<dbReference type="Proteomes" id="UP000017559">
    <property type="component" value="Unassembled WGS sequence"/>
</dbReference>
<dbReference type="HOGENOM" id="CLU_031314_2_0_1"/>
<dbReference type="Gene3D" id="3.60.130.30">
    <property type="match status" value="1"/>
</dbReference>
<dbReference type="EMBL" id="AWSO01000040">
    <property type="protein sequence ID" value="ESK96794.1"/>
    <property type="molecule type" value="Genomic_DNA"/>
</dbReference>
<comment type="caution">
    <text evidence="1">The sequence shown here is derived from an EMBL/GenBank/DDBJ whole genome shotgun (WGS) entry which is preliminary data.</text>
</comment>
<dbReference type="OrthoDB" id="3202607at2759"/>
<proteinExistence type="predicted"/>
<evidence type="ECO:0000313" key="1">
    <source>
        <dbReference type="EMBL" id="ESK96794.1"/>
    </source>
</evidence>